<sequence length="185" mass="19250">MIDLGHLQRSDPALLDDDPFWSVVRRRHPEAEVVLVPPAPPPDRPGPPVARDVLDELVAALREAWRTVAPITSAAAATGDDGPPSVSWRARSGGHALVLQKALRGIGAAGGRELLRSIAAVLGRAGWLLRPSGGDGLAVLDARGGLVDLRAEAGAGATVLTLATGVVTAGVADRVRIGEEVRSWR</sequence>
<keyword evidence="2" id="KW-1185">Reference proteome</keyword>
<gene>
    <name evidence="1" type="ORF">E9934_05910</name>
</gene>
<dbReference type="EMBL" id="STGW01000002">
    <property type="protein sequence ID" value="THV17980.1"/>
    <property type="molecule type" value="Genomic_DNA"/>
</dbReference>
<dbReference type="OrthoDB" id="3787058at2"/>
<dbReference type="AlphaFoldDB" id="A0A4S8NLX9"/>
<proteinExistence type="predicted"/>
<organism evidence="1 2">
    <name type="scientific">Nocardioides caeni</name>
    <dbReference type="NCBI Taxonomy" id="574700"/>
    <lineage>
        <taxon>Bacteria</taxon>
        <taxon>Bacillati</taxon>
        <taxon>Actinomycetota</taxon>
        <taxon>Actinomycetes</taxon>
        <taxon>Propionibacteriales</taxon>
        <taxon>Nocardioidaceae</taxon>
        <taxon>Nocardioides</taxon>
    </lineage>
</organism>
<protein>
    <submittedName>
        <fullName evidence="1">Uncharacterized protein</fullName>
    </submittedName>
</protein>
<evidence type="ECO:0000313" key="2">
    <source>
        <dbReference type="Proteomes" id="UP000307087"/>
    </source>
</evidence>
<evidence type="ECO:0000313" key="1">
    <source>
        <dbReference type="EMBL" id="THV17980.1"/>
    </source>
</evidence>
<dbReference type="RefSeq" id="WP_136561915.1">
    <property type="nucleotide sequence ID" value="NZ_BAABLS010000001.1"/>
</dbReference>
<dbReference type="Proteomes" id="UP000307087">
    <property type="component" value="Unassembled WGS sequence"/>
</dbReference>
<name>A0A4S8NLX9_9ACTN</name>
<comment type="caution">
    <text evidence="1">The sequence shown here is derived from an EMBL/GenBank/DDBJ whole genome shotgun (WGS) entry which is preliminary data.</text>
</comment>
<accession>A0A4S8NLX9</accession>
<reference evidence="1 2" key="1">
    <citation type="journal article" date="2009" name="Int. J. Syst. Evol. Microbiol.">
        <title>Nocardioides caeni sp. nov., isolated from wastewater.</title>
        <authorList>
            <person name="Yoon J.H."/>
            <person name="Kang S.J."/>
            <person name="Park S."/>
            <person name="Kim W."/>
            <person name="Oh T.K."/>
        </authorList>
    </citation>
    <scope>NUCLEOTIDE SEQUENCE [LARGE SCALE GENOMIC DNA]</scope>
    <source>
        <strain evidence="1 2">DSM 23134</strain>
    </source>
</reference>